<evidence type="ECO:0000313" key="4">
    <source>
        <dbReference type="Proteomes" id="UP000479710"/>
    </source>
</evidence>
<evidence type="ECO:0000256" key="1">
    <source>
        <dbReference type="SAM" id="MobiDB-lite"/>
    </source>
</evidence>
<dbReference type="EMBL" id="SPHZ02000003">
    <property type="protein sequence ID" value="KAF0924859.1"/>
    <property type="molecule type" value="Genomic_DNA"/>
</dbReference>
<dbReference type="GO" id="GO:0015074">
    <property type="term" value="P:DNA integration"/>
    <property type="evidence" value="ECO:0007669"/>
    <property type="project" value="InterPro"/>
</dbReference>
<reference evidence="3 4" key="1">
    <citation type="submission" date="2019-11" db="EMBL/GenBank/DDBJ databases">
        <title>Whole genome sequence of Oryza granulata.</title>
        <authorList>
            <person name="Li W."/>
        </authorList>
    </citation>
    <scope>NUCLEOTIDE SEQUENCE [LARGE SCALE GENOMIC DNA]</scope>
    <source>
        <strain evidence="4">cv. Menghai</strain>
        <tissue evidence="3">Leaf</tissue>
    </source>
</reference>
<dbReference type="Proteomes" id="UP000479710">
    <property type="component" value="Unassembled WGS sequence"/>
</dbReference>
<dbReference type="SUPFAM" id="SSF56672">
    <property type="entry name" value="DNA/RNA polymerases"/>
    <property type="match status" value="1"/>
</dbReference>
<dbReference type="Gene3D" id="3.30.420.10">
    <property type="entry name" value="Ribonuclease H-like superfamily/Ribonuclease H"/>
    <property type="match status" value="1"/>
</dbReference>
<dbReference type="InterPro" id="IPR036397">
    <property type="entry name" value="RNaseH_sf"/>
</dbReference>
<protein>
    <recommendedName>
        <fullName evidence="2">Integrase catalytic domain-containing protein</fullName>
    </recommendedName>
</protein>
<evidence type="ECO:0000259" key="2">
    <source>
        <dbReference type="PROSITE" id="PS50994"/>
    </source>
</evidence>
<dbReference type="InterPro" id="IPR001584">
    <property type="entry name" value="Integrase_cat-core"/>
</dbReference>
<evidence type="ECO:0000313" key="3">
    <source>
        <dbReference type="EMBL" id="KAF0924859.1"/>
    </source>
</evidence>
<dbReference type="SUPFAM" id="SSF53098">
    <property type="entry name" value="Ribonuclease H-like"/>
    <property type="match status" value="1"/>
</dbReference>
<dbReference type="GO" id="GO:0003676">
    <property type="term" value="F:nucleic acid binding"/>
    <property type="evidence" value="ECO:0007669"/>
    <property type="project" value="InterPro"/>
</dbReference>
<dbReference type="OrthoDB" id="8051208at2759"/>
<feature type="domain" description="Integrase catalytic" evidence="2">
    <location>
        <begin position="223"/>
        <end position="333"/>
    </location>
</feature>
<accession>A0A6G1EJC7</accession>
<feature type="compositionally biased region" description="Pro residues" evidence="1">
    <location>
        <begin position="35"/>
        <end position="45"/>
    </location>
</feature>
<keyword evidence="4" id="KW-1185">Reference proteome</keyword>
<dbReference type="InterPro" id="IPR043128">
    <property type="entry name" value="Rev_trsase/Diguanyl_cyclase"/>
</dbReference>
<comment type="caution">
    <text evidence="3">The sequence shown here is derived from an EMBL/GenBank/DDBJ whole genome shotgun (WGS) entry which is preliminary data.</text>
</comment>
<gene>
    <name evidence="3" type="ORF">E2562_014944</name>
</gene>
<sequence length="333" mass="35502">MTNEQLTVAVLDLGRMMAGVHAFLLGPQPGVAPTHPQPQLPPAPDPQQRLPSPTSGAVYPYGMPPDSTAHTTAPAPAVPPGGVPIQEIQFPHSPSLLPPWLPNVAPPVYSSAPARPSVHSTPPITAGFDHGGVPASGTLYGGVDGPIFHGSTFCTSWSEHLQHVGLVFTALRAYGLFLKRSKCSFGAFSVAYLGHFISADGVAMDSDKRNKTLTTQPASLLQPLDVPSQVWADISMDFIEGLPKVHGKSVVLTVVDRFSKYAHFIALSHPYTAASVARAFFDGIVRLHGFPSSIVSDRDPAHAGEASRRMQEKASLPRTKEKRYMVVKTIGSV</sequence>
<organism evidence="3 4">
    <name type="scientific">Oryza meyeriana var. granulata</name>
    <dbReference type="NCBI Taxonomy" id="110450"/>
    <lineage>
        <taxon>Eukaryota</taxon>
        <taxon>Viridiplantae</taxon>
        <taxon>Streptophyta</taxon>
        <taxon>Embryophyta</taxon>
        <taxon>Tracheophyta</taxon>
        <taxon>Spermatophyta</taxon>
        <taxon>Magnoliopsida</taxon>
        <taxon>Liliopsida</taxon>
        <taxon>Poales</taxon>
        <taxon>Poaceae</taxon>
        <taxon>BOP clade</taxon>
        <taxon>Oryzoideae</taxon>
        <taxon>Oryzeae</taxon>
        <taxon>Oryzinae</taxon>
        <taxon>Oryza</taxon>
        <taxon>Oryza meyeriana</taxon>
    </lineage>
</organism>
<dbReference type="PROSITE" id="PS50994">
    <property type="entry name" value="INTEGRASE"/>
    <property type="match status" value="1"/>
</dbReference>
<proteinExistence type="predicted"/>
<dbReference type="PANTHER" id="PTHR37984">
    <property type="entry name" value="PROTEIN CBG26694"/>
    <property type="match status" value="1"/>
</dbReference>
<dbReference type="AlphaFoldDB" id="A0A6G1EJC7"/>
<name>A0A6G1EJC7_9ORYZ</name>
<feature type="region of interest" description="Disordered" evidence="1">
    <location>
        <begin position="28"/>
        <end position="73"/>
    </location>
</feature>
<dbReference type="PANTHER" id="PTHR37984:SF5">
    <property type="entry name" value="PROTEIN NYNRIN-LIKE"/>
    <property type="match status" value="1"/>
</dbReference>
<dbReference type="InterPro" id="IPR050951">
    <property type="entry name" value="Retrovirus_Pol_polyprotein"/>
</dbReference>
<dbReference type="Gene3D" id="3.30.70.270">
    <property type="match status" value="1"/>
</dbReference>
<dbReference type="InterPro" id="IPR043502">
    <property type="entry name" value="DNA/RNA_pol_sf"/>
</dbReference>
<dbReference type="InterPro" id="IPR012337">
    <property type="entry name" value="RNaseH-like_sf"/>
</dbReference>